<dbReference type="InterPro" id="IPR051447">
    <property type="entry name" value="Lipoprotein-release_system"/>
</dbReference>
<reference evidence="11" key="1">
    <citation type="journal article" date="2020" name="mSystems">
        <title>Genome- and Community-Level Interaction Insights into Carbon Utilization and Element Cycling Functions of Hydrothermarchaeota in Hydrothermal Sediment.</title>
        <authorList>
            <person name="Zhou Z."/>
            <person name="Liu Y."/>
            <person name="Xu W."/>
            <person name="Pan J."/>
            <person name="Luo Z.H."/>
            <person name="Li M."/>
        </authorList>
    </citation>
    <scope>NUCLEOTIDE SEQUENCE [LARGE SCALE GENOMIC DNA]</scope>
    <source>
        <strain evidence="11">SpSt-897</strain>
    </source>
</reference>
<organism evidence="11">
    <name type="scientific">Desulfobacca acetoxidans</name>
    <dbReference type="NCBI Taxonomy" id="60893"/>
    <lineage>
        <taxon>Bacteria</taxon>
        <taxon>Pseudomonadati</taxon>
        <taxon>Thermodesulfobacteriota</taxon>
        <taxon>Desulfobaccia</taxon>
        <taxon>Desulfobaccales</taxon>
        <taxon>Desulfobaccaceae</taxon>
        <taxon>Desulfobacca</taxon>
    </lineage>
</organism>
<comment type="caution">
    <text evidence="11">The sequence shown here is derived from an EMBL/GenBank/DDBJ whole genome shotgun (WGS) entry which is preliminary data.</text>
</comment>
<dbReference type="PANTHER" id="PTHR30489">
    <property type="entry name" value="LIPOPROTEIN-RELEASING SYSTEM TRANSMEMBRANE PROTEIN LOLE"/>
    <property type="match status" value="1"/>
</dbReference>
<name>A0A7C3UWQ0_9BACT</name>
<keyword evidence="6 8" id="KW-1133">Transmembrane helix</keyword>
<dbReference type="InterPro" id="IPR003838">
    <property type="entry name" value="ABC3_permease_C"/>
</dbReference>
<evidence type="ECO:0000313" key="11">
    <source>
        <dbReference type="EMBL" id="HGF33418.1"/>
    </source>
</evidence>
<proteinExistence type="inferred from homology"/>
<keyword evidence="3" id="KW-0813">Transport</keyword>
<dbReference type="InterPro" id="IPR025857">
    <property type="entry name" value="MacB_PCD"/>
</dbReference>
<dbReference type="PANTHER" id="PTHR30489:SF0">
    <property type="entry name" value="LIPOPROTEIN-RELEASING SYSTEM TRANSMEMBRANE PROTEIN LOLE"/>
    <property type="match status" value="1"/>
</dbReference>
<dbReference type="NCBIfam" id="TIGR02212">
    <property type="entry name" value="lolCE"/>
    <property type="match status" value="1"/>
</dbReference>
<evidence type="ECO:0000256" key="3">
    <source>
        <dbReference type="ARBA" id="ARBA00022448"/>
    </source>
</evidence>
<dbReference type="InterPro" id="IPR011925">
    <property type="entry name" value="LolCE_TM"/>
</dbReference>
<evidence type="ECO:0000259" key="10">
    <source>
        <dbReference type="Pfam" id="PF12704"/>
    </source>
</evidence>
<feature type="transmembrane region" description="Helical" evidence="8">
    <location>
        <begin position="320"/>
        <end position="350"/>
    </location>
</feature>
<dbReference type="AlphaFoldDB" id="A0A7C3UWQ0"/>
<gene>
    <name evidence="11" type="ORF">ENW96_03375</name>
</gene>
<evidence type="ECO:0000256" key="6">
    <source>
        <dbReference type="ARBA" id="ARBA00022989"/>
    </source>
</evidence>
<evidence type="ECO:0000256" key="7">
    <source>
        <dbReference type="ARBA" id="ARBA00023136"/>
    </source>
</evidence>
<accession>A0A7C3UWQ0</accession>
<dbReference type="Pfam" id="PF02687">
    <property type="entry name" value="FtsX"/>
    <property type="match status" value="1"/>
</dbReference>
<comment type="similarity">
    <text evidence="2">Belongs to the ABC-4 integral membrane protein family. LolC/E subfamily.</text>
</comment>
<evidence type="ECO:0000256" key="2">
    <source>
        <dbReference type="ARBA" id="ARBA00005236"/>
    </source>
</evidence>
<comment type="subcellular location">
    <subcellularLocation>
        <location evidence="1">Cell membrane</location>
        <topology evidence="1">Multi-pass membrane protein</topology>
    </subcellularLocation>
</comment>
<evidence type="ECO:0000256" key="5">
    <source>
        <dbReference type="ARBA" id="ARBA00022692"/>
    </source>
</evidence>
<keyword evidence="4" id="KW-1003">Cell membrane</keyword>
<feature type="transmembrane region" description="Helical" evidence="8">
    <location>
        <begin position="28"/>
        <end position="51"/>
    </location>
</feature>
<evidence type="ECO:0000256" key="8">
    <source>
        <dbReference type="SAM" id="Phobius"/>
    </source>
</evidence>
<keyword evidence="11" id="KW-0449">Lipoprotein</keyword>
<dbReference type="EMBL" id="DTMF01000088">
    <property type="protein sequence ID" value="HGF33418.1"/>
    <property type="molecule type" value="Genomic_DNA"/>
</dbReference>
<evidence type="ECO:0000259" key="9">
    <source>
        <dbReference type="Pfam" id="PF02687"/>
    </source>
</evidence>
<dbReference type="GO" id="GO:0044874">
    <property type="term" value="P:lipoprotein localization to outer membrane"/>
    <property type="evidence" value="ECO:0007669"/>
    <property type="project" value="TreeGrafter"/>
</dbReference>
<feature type="transmembrane region" description="Helical" evidence="8">
    <location>
        <begin position="275"/>
        <end position="300"/>
    </location>
</feature>
<keyword evidence="7 8" id="KW-0472">Membrane</keyword>
<dbReference type="GO" id="GO:0042953">
    <property type="term" value="P:lipoprotein transport"/>
    <property type="evidence" value="ECO:0007669"/>
    <property type="project" value="InterPro"/>
</dbReference>
<dbReference type="Pfam" id="PF12704">
    <property type="entry name" value="MacB_PCD"/>
    <property type="match status" value="1"/>
</dbReference>
<keyword evidence="5 8" id="KW-0812">Transmembrane</keyword>
<feature type="transmembrane region" description="Helical" evidence="8">
    <location>
        <begin position="377"/>
        <end position="397"/>
    </location>
</feature>
<protein>
    <submittedName>
        <fullName evidence="11">Lipoprotein-releasing ABC transporter permease subunit</fullName>
    </submittedName>
</protein>
<sequence length="411" mass="45067">MGFFETFVALRILRGVRRQKGFISLSSWFSIAGVAVGVMALIVVIGVMTGFDADLRDKILSVNPQIIVLSKEGRIADYQALAAKIKAVPGVQAVEPYLYTPVMFSTPGTISGGMLRGLDPAILEAGGPKNLKVSQGSFADVARFEPGEPPPAALGNELARRLNLQVGDFFNLYIPRGTLTPMGQLPRLRLFRVAAIFHSGMYEFDSSLLYISLPALQELLGFGDRVTGLEVSVRNIYAAQEMAHEIVTRLGPDYFARDWINMNYSLFSALKLEKIAMFVILTLIILVAAFGISSTLFMMVMKKTKEIAILKSMGATRQSIMQIFVVDGLLIGFIGTALGVVLGLITCGLLKRYEFIKLPRDVYLISTLPVKIQTLDLTLIVGAAILISFLATLYPSWQASRLDPVEAIRYE</sequence>
<evidence type="ECO:0000256" key="1">
    <source>
        <dbReference type="ARBA" id="ARBA00004651"/>
    </source>
</evidence>
<feature type="domain" description="MacB-like periplasmic core" evidence="10">
    <location>
        <begin position="27"/>
        <end position="246"/>
    </location>
</feature>
<dbReference type="GO" id="GO:0098797">
    <property type="term" value="C:plasma membrane protein complex"/>
    <property type="evidence" value="ECO:0007669"/>
    <property type="project" value="TreeGrafter"/>
</dbReference>
<evidence type="ECO:0000256" key="4">
    <source>
        <dbReference type="ARBA" id="ARBA00022475"/>
    </source>
</evidence>
<feature type="domain" description="ABC3 transporter permease C-terminal" evidence="9">
    <location>
        <begin position="279"/>
        <end position="404"/>
    </location>
</feature>